<evidence type="ECO:0000256" key="1">
    <source>
        <dbReference type="ARBA" id="ARBA00004479"/>
    </source>
</evidence>
<protein>
    <submittedName>
        <fullName evidence="10">Concanavalin A-like lectin/glucanase</fullName>
    </submittedName>
</protein>
<dbReference type="FunCoup" id="A0A165EJ84">
    <property type="interactions" value="346"/>
</dbReference>
<dbReference type="GO" id="GO:0006888">
    <property type="term" value="P:endoplasmic reticulum to Golgi vesicle-mediated transport"/>
    <property type="evidence" value="ECO:0007669"/>
    <property type="project" value="TreeGrafter"/>
</dbReference>
<keyword evidence="5 6" id="KW-0472">Membrane</keyword>
<keyword evidence="10" id="KW-0430">Lectin</keyword>
<dbReference type="SUPFAM" id="SSF49899">
    <property type="entry name" value="Concanavalin A-like lectins/glucanases"/>
    <property type="match status" value="1"/>
</dbReference>
<evidence type="ECO:0000259" key="8">
    <source>
        <dbReference type="PROSITE" id="PS51328"/>
    </source>
</evidence>
<evidence type="ECO:0000313" key="11">
    <source>
        <dbReference type="Proteomes" id="UP000077266"/>
    </source>
</evidence>
<dbReference type="GO" id="GO:0000139">
    <property type="term" value="C:Golgi membrane"/>
    <property type="evidence" value="ECO:0007669"/>
    <property type="project" value="TreeGrafter"/>
</dbReference>
<feature type="chain" id="PRO_5008241190" evidence="7">
    <location>
        <begin position="21"/>
        <end position="351"/>
    </location>
</feature>
<gene>
    <name evidence="10" type="ORF">EXIGLDRAFT_680343</name>
    <name evidence="9" type="ORF">EXIGLDRAFT_754017</name>
</gene>
<dbReference type="PANTHER" id="PTHR12223:SF45">
    <property type="entry name" value="RE50040P"/>
    <property type="match status" value="1"/>
</dbReference>
<organism evidence="10 11">
    <name type="scientific">Exidia glandulosa HHB12029</name>
    <dbReference type="NCBI Taxonomy" id="1314781"/>
    <lineage>
        <taxon>Eukaryota</taxon>
        <taxon>Fungi</taxon>
        <taxon>Dikarya</taxon>
        <taxon>Basidiomycota</taxon>
        <taxon>Agaricomycotina</taxon>
        <taxon>Agaricomycetes</taxon>
        <taxon>Auriculariales</taxon>
        <taxon>Exidiaceae</taxon>
        <taxon>Exidia</taxon>
    </lineage>
</organism>
<dbReference type="STRING" id="1314781.A0A165EJ84"/>
<sequence>MKRATTTTLSLLATAAGVLAADVTKFSNRTIERVISLRSHTIFAPYIDQDLQNRWWDFGADAYVNTMKHIRLTQARQSEVGWLWSRIPLTAQNFQFEVEFKIDGEATHLYGDGMAVWLTKERALQGPVFGSKDKFEGFGIFIDTFANSRHSYSFPRIVGMKGDGETAYDVGGDGELGAAGACSAAVRGASVATKMRVTYIKGEYIDVQLQHKAWDEWTDCFTIQNYTLPNAPYLGFSAHTGDVFDFHDIISVSTNSLVIPIPQDTKGKIKVQKPQTKHGHGVPTMPDYVDAPKSRGGGFFSVLLKLILAGAVAAVGVAAWRAYQKQRRGYGGGLGTLGGLGGGRGMDFKRF</sequence>
<dbReference type="OrthoDB" id="270293at2759"/>
<dbReference type="GO" id="GO:0005537">
    <property type="term" value="F:D-mannose binding"/>
    <property type="evidence" value="ECO:0007669"/>
    <property type="project" value="TreeGrafter"/>
</dbReference>
<keyword evidence="3 7" id="KW-0732">Signal</keyword>
<dbReference type="GO" id="GO:0030134">
    <property type="term" value="C:COPII-coated ER to Golgi transport vesicle"/>
    <property type="evidence" value="ECO:0007669"/>
    <property type="project" value="TreeGrafter"/>
</dbReference>
<dbReference type="InterPro" id="IPR005052">
    <property type="entry name" value="Lectin_leg"/>
</dbReference>
<evidence type="ECO:0000256" key="5">
    <source>
        <dbReference type="ARBA" id="ARBA00023136"/>
    </source>
</evidence>
<dbReference type="EMBL" id="KV426137">
    <property type="protein sequence ID" value="KZV87060.1"/>
    <property type="molecule type" value="Genomic_DNA"/>
</dbReference>
<dbReference type="Gene3D" id="2.60.120.200">
    <property type="match status" value="1"/>
</dbReference>
<dbReference type="Proteomes" id="UP000077266">
    <property type="component" value="Unassembled WGS sequence"/>
</dbReference>
<evidence type="ECO:0000256" key="6">
    <source>
        <dbReference type="SAM" id="Phobius"/>
    </source>
</evidence>
<dbReference type="PROSITE" id="PS51328">
    <property type="entry name" value="L_LECTIN_LIKE"/>
    <property type="match status" value="1"/>
</dbReference>
<evidence type="ECO:0000256" key="2">
    <source>
        <dbReference type="ARBA" id="ARBA00022692"/>
    </source>
</evidence>
<feature type="domain" description="L-type lectin-like" evidence="8">
    <location>
        <begin position="34"/>
        <end position="257"/>
    </location>
</feature>
<keyword evidence="2 6" id="KW-0812">Transmembrane</keyword>
<dbReference type="InterPro" id="IPR051136">
    <property type="entry name" value="Intracellular_Lectin-GPT"/>
</dbReference>
<dbReference type="Pfam" id="PF03388">
    <property type="entry name" value="Lectin_leg-like"/>
    <property type="match status" value="1"/>
</dbReference>
<dbReference type="GO" id="GO:0005793">
    <property type="term" value="C:endoplasmic reticulum-Golgi intermediate compartment"/>
    <property type="evidence" value="ECO:0007669"/>
    <property type="project" value="TreeGrafter"/>
</dbReference>
<dbReference type="CDD" id="cd07308">
    <property type="entry name" value="lectin_leg-like"/>
    <property type="match status" value="1"/>
</dbReference>
<evidence type="ECO:0000256" key="4">
    <source>
        <dbReference type="ARBA" id="ARBA00022989"/>
    </source>
</evidence>
<evidence type="ECO:0000313" key="10">
    <source>
        <dbReference type="EMBL" id="KZV87060.1"/>
    </source>
</evidence>
<dbReference type="AlphaFoldDB" id="A0A165EJ84"/>
<keyword evidence="4 6" id="KW-1133">Transmembrane helix</keyword>
<dbReference type="PANTHER" id="PTHR12223">
    <property type="entry name" value="VESICULAR MANNOSE-BINDING LECTIN"/>
    <property type="match status" value="1"/>
</dbReference>
<dbReference type="GO" id="GO:0005789">
    <property type="term" value="C:endoplasmic reticulum membrane"/>
    <property type="evidence" value="ECO:0007669"/>
    <property type="project" value="TreeGrafter"/>
</dbReference>
<evidence type="ECO:0000256" key="7">
    <source>
        <dbReference type="SAM" id="SignalP"/>
    </source>
</evidence>
<reference evidence="10 11" key="1">
    <citation type="journal article" date="2016" name="Mol. Biol. Evol.">
        <title>Comparative Genomics of Early-Diverging Mushroom-Forming Fungi Provides Insights into the Origins of Lignocellulose Decay Capabilities.</title>
        <authorList>
            <person name="Nagy L.G."/>
            <person name="Riley R."/>
            <person name="Tritt A."/>
            <person name="Adam C."/>
            <person name="Daum C."/>
            <person name="Floudas D."/>
            <person name="Sun H."/>
            <person name="Yadav J.S."/>
            <person name="Pangilinan J."/>
            <person name="Larsson K.H."/>
            <person name="Matsuura K."/>
            <person name="Barry K."/>
            <person name="Labutti K."/>
            <person name="Kuo R."/>
            <person name="Ohm R.A."/>
            <person name="Bhattacharya S.S."/>
            <person name="Shirouzu T."/>
            <person name="Yoshinaga Y."/>
            <person name="Martin F.M."/>
            <person name="Grigoriev I.V."/>
            <person name="Hibbett D.S."/>
        </authorList>
    </citation>
    <scope>NUCLEOTIDE SEQUENCE [LARGE SCALE GENOMIC DNA]</scope>
    <source>
        <strain evidence="10 11">HHB12029</strain>
    </source>
</reference>
<proteinExistence type="predicted"/>
<dbReference type="InterPro" id="IPR013320">
    <property type="entry name" value="ConA-like_dom_sf"/>
</dbReference>
<feature type="signal peptide" evidence="7">
    <location>
        <begin position="1"/>
        <end position="20"/>
    </location>
</feature>
<keyword evidence="11" id="KW-1185">Reference proteome</keyword>
<comment type="subcellular location">
    <subcellularLocation>
        <location evidence="1">Membrane</location>
        <topology evidence="1">Single-pass type I membrane protein</topology>
    </subcellularLocation>
</comment>
<evidence type="ECO:0000313" key="9">
    <source>
        <dbReference type="EMBL" id="KZV84164.1"/>
    </source>
</evidence>
<accession>A0A165EJ84</accession>
<name>A0A165EJ84_EXIGL</name>
<feature type="transmembrane region" description="Helical" evidence="6">
    <location>
        <begin position="299"/>
        <end position="320"/>
    </location>
</feature>
<dbReference type="EMBL" id="KV426237">
    <property type="protein sequence ID" value="KZV84164.1"/>
    <property type="molecule type" value="Genomic_DNA"/>
</dbReference>
<evidence type="ECO:0000256" key="3">
    <source>
        <dbReference type="ARBA" id="ARBA00022729"/>
    </source>
</evidence>